<dbReference type="KEGG" id="sgr:SGR_6397"/>
<evidence type="ECO:0000256" key="1">
    <source>
        <dbReference type="SAM" id="Phobius"/>
    </source>
</evidence>
<dbReference type="AlphaFoldDB" id="B1W5R9"/>
<accession>B1W5R9</accession>
<protein>
    <submittedName>
        <fullName evidence="2">Uncharacterized protein</fullName>
    </submittedName>
</protein>
<dbReference type="EMBL" id="AP009493">
    <property type="protein sequence ID" value="BAG23226.1"/>
    <property type="molecule type" value="Genomic_DNA"/>
</dbReference>
<name>B1W5R9_STRGG</name>
<proteinExistence type="predicted"/>
<feature type="transmembrane region" description="Helical" evidence="1">
    <location>
        <begin position="31"/>
        <end position="53"/>
    </location>
</feature>
<keyword evidence="1" id="KW-0812">Transmembrane</keyword>
<organism evidence="2 3">
    <name type="scientific">Streptomyces griseus subsp. griseus (strain JCM 4626 / CBS 651.72 / NBRC 13350 / KCC S-0626 / ISP 5235)</name>
    <dbReference type="NCBI Taxonomy" id="455632"/>
    <lineage>
        <taxon>Bacteria</taxon>
        <taxon>Bacillati</taxon>
        <taxon>Actinomycetota</taxon>
        <taxon>Actinomycetes</taxon>
        <taxon>Kitasatosporales</taxon>
        <taxon>Streptomycetaceae</taxon>
        <taxon>Streptomyces</taxon>
    </lineage>
</organism>
<evidence type="ECO:0000313" key="2">
    <source>
        <dbReference type="EMBL" id="BAG23226.1"/>
    </source>
</evidence>
<dbReference type="Proteomes" id="UP000001685">
    <property type="component" value="Chromosome"/>
</dbReference>
<keyword evidence="1" id="KW-1133">Transmembrane helix</keyword>
<dbReference type="HOGENOM" id="CLU_1348319_0_0_11"/>
<keyword evidence="1" id="KW-0472">Membrane</keyword>
<gene>
    <name evidence="2" type="ordered locus">SGR_6397</name>
</gene>
<sequence>MDAGALRAPGSAPGERNGAMLGYCLAVVRRLALPALATGMVLAAAMTAVLVLGDGTPWGEAAPPALGAGAAVAVTFTAVLTVTTAVGAARTARRYGLALGPAAVRLPSVREVRVPAIEGRTAFQLTDGVRHMVEKDPVLRVDEVTAFGHGILDLTLRGPSDTTVLVRVRVTTGPQETTAVVEARPEASYKKLDTAACWALARVVEERVARSLRAETGDAAR</sequence>
<evidence type="ECO:0000313" key="3">
    <source>
        <dbReference type="Proteomes" id="UP000001685"/>
    </source>
</evidence>
<reference evidence="3" key="1">
    <citation type="journal article" date="2008" name="J. Bacteriol.">
        <title>Genome sequence of the streptomycin-producing microorganism Streptomyces griseus IFO 13350.</title>
        <authorList>
            <person name="Ohnishi Y."/>
            <person name="Ishikawa J."/>
            <person name="Hara H."/>
            <person name="Suzuki H."/>
            <person name="Ikenoya M."/>
            <person name="Ikeda H."/>
            <person name="Yamashita A."/>
            <person name="Hattori M."/>
            <person name="Horinouchi S."/>
        </authorList>
    </citation>
    <scope>NUCLEOTIDE SEQUENCE [LARGE SCALE GENOMIC DNA]</scope>
    <source>
        <strain evidence="3">JCM 4626 / NBRC 13350</strain>
    </source>
</reference>
<feature type="transmembrane region" description="Helical" evidence="1">
    <location>
        <begin position="65"/>
        <end position="89"/>
    </location>
</feature>
<dbReference type="eggNOG" id="ENOG5031XJ7">
    <property type="taxonomic scope" value="Bacteria"/>
</dbReference>